<evidence type="ECO:0000313" key="1">
    <source>
        <dbReference type="EMBL" id="ABP87948.1"/>
    </source>
</evidence>
<keyword evidence="2" id="KW-1185">Reference proteome</keyword>
<evidence type="ECO:0000313" key="2">
    <source>
        <dbReference type="Proteomes" id="UP000000241"/>
    </source>
</evidence>
<organism evidence="1 2">
    <name type="scientific">Synechococcus phage Syn5</name>
    <dbReference type="NCBI Taxonomy" id="2914003"/>
    <lineage>
        <taxon>Viruses</taxon>
        <taxon>Duplodnaviria</taxon>
        <taxon>Heunggongvirae</taxon>
        <taxon>Uroviricota</taxon>
        <taxon>Caudoviricetes</taxon>
        <taxon>Autographivirales</taxon>
        <taxon>Voetvirus</taxon>
        <taxon>Voetvirus syn5</taxon>
    </lineage>
</organism>
<name>A4ZRC2_9CAUD</name>
<dbReference type="EMBL" id="EF372997">
    <property type="protein sequence ID" value="ABP87948.1"/>
    <property type="molecule type" value="Genomic_DNA"/>
</dbReference>
<dbReference type="KEGG" id="vg:5220174"/>
<reference evidence="1 2" key="1">
    <citation type="journal article" date="2007" name="J. Mol. Biol.">
        <title>Genome sequence, structural proteins, and capsid organization of the cyanophage Syn5: a "horned" bacteriophage of marine synechococcus.</title>
        <authorList>
            <person name="Pope W.H."/>
            <person name="Weigele P.R."/>
            <person name="Chang J."/>
            <person name="Pedulla M.L."/>
            <person name="Ford M.E."/>
            <person name="Houtz J.M."/>
            <person name="Jiang W."/>
            <person name="Chiu W."/>
            <person name="Hatfull G.F."/>
            <person name="Hendrix R.W."/>
            <person name="King J."/>
        </authorList>
    </citation>
    <scope>NUCLEOTIDE SEQUENCE</scope>
</reference>
<gene>
    <name evidence="1" type="primary">41</name>
</gene>
<dbReference type="OrthoDB" id="780at10239"/>
<dbReference type="RefSeq" id="YP_001285450.1">
    <property type="nucleotide sequence ID" value="NC_009531.1"/>
</dbReference>
<dbReference type="Pfam" id="PF25675">
    <property type="entry name" value="Phage_nozzle"/>
    <property type="match status" value="2"/>
</dbReference>
<accession>A4ZRC2</accession>
<protein>
    <submittedName>
        <fullName evidence="1">Tail tube B</fullName>
    </submittedName>
</protein>
<dbReference type="Proteomes" id="UP000000241">
    <property type="component" value="Segment"/>
</dbReference>
<dbReference type="InterPro" id="IPR058003">
    <property type="entry name" value="Phage_gp12"/>
</dbReference>
<dbReference type="GeneID" id="5220174"/>
<proteinExistence type="predicted"/>
<sequence>MGAVLQKIPNLLGGVSQQPDPVKLPGQVREAENVYLDPTFGCRKRPATKFVGELATNLPSDTRWFPIFRDAGERYAVALYKDGSGNTQVRVWDMQTGAERTVTPDATATAYLATTNLNNLNWLTVADYTLLSNKERIVTMSGASEVDSNQRALVEINAISYNTTYSIDLDRDGASQQVKVYRAKALEISPGSFEVEDGGVCTEHDVQNYTNQTIGSSTGLAFQVRVQCAAYLENNEYRSRYNVSVVLQNGGTGFRKGDMITVNLNGRDYNIRVTQEEFVYTYASDGTAAHTTPQDSTAGTLDIGQITAGLVNSVNLISNYSAQAVGNVIEIERTDGRDFNLGVRGGATNRAMTAIKGTANSIVDLPGQCFDGFELKVINTENAESDDYYVVFRSAAEGIPGSGSWEETVAPGIERGFNTSTMPHALIRQADGNFTLEALNDEGTITGWAQREVGDDDTNPKPSFVGRGISDMFFYNNRLGFLSEDAVIMSQPGDYFNFFVTSAITISDSDPIDVTASSTKPAILRAAIGAPKGLILFAENSQFLLASQEVVFSTATIKLTEISDYFYRSLAKPVSTGVSIAFVSEADTYSKIFEMSIDSVDNRPQVADITRIVPEYVPTGLTWSVSTPNNSMMLFGDNSNTAYIFKFFNQGNERQVAGWSKWILPGEQRMCGFFADTGYFVLYDSTTGSYVLSAMELLDDPDSASIDTAFSSFLPRLDNYVVKSDLTVVDNGDGTLTVDLEAGQAMTGATPVIMFTDGPSEFAFSQPTITAGQFTVDTTDDFVVGFKYETKITLPGFFTSEENKADRVYAPIVEFLYLDLYYSGRYQIEVDRIGYDTINIDAGSIDANIYLADGAPLKEIATENVPLFTPGDQVTVTIKAPDPFPSAITGYSWQGHYNRRGIAFI</sequence>